<reference evidence="2 3" key="1">
    <citation type="submission" date="2019-05" db="EMBL/GenBank/DDBJ databases">
        <title>Another draft genome of Portunus trituberculatus and its Hox gene families provides insights of decapod evolution.</title>
        <authorList>
            <person name="Jeong J.-H."/>
            <person name="Song I."/>
            <person name="Kim S."/>
            <person name="Choi T."/>
            <person name="Kim D."/>
            <person name="Ryu S."/>
            <person name="Kim W."/>
        </authorList>
    </citation>
    <scope>NUCLEOTIDE SEQUENCE [LARGE SCALE GENOMIC DNA]</scope>
    <source>
        <tissue evidence="2">Muscle</tissue>
    </source>
</reference>
<comment type="caution">
    <text evidence="2">The sequence shown here is derived from an EMBL/GenBank/DDBJ whole genome shotgun (WGS) entry which is preliminary data.</text>
</comment>
<organism evidence="2 3">
    <name type="scientific">Portunus trituberculatus</name>
    <name type="common">Swimming crab</name>
    <name type="synonym">Neptunus trituberculatus</name>
    <dbReference type="NCBI Taxonomy" id="210409"/>
    <lineage>
        <taxon>Eukaryota</taxon>
        <taxon>Metazoa</taxon>
        <taxon>Ecdysozoa</taxon>
        <taxon>Arthropoda</taxon>
        <taxon>Crustacea</taxon>
        <taxon>Multicrustacea</taxon>
        <taxon>Malacostraca</taxon>
        <taxon>Eumalacostraca</taxon>
        <taxon>Eucarida</taxon>
        <taxon>Decapoda</taxon>
        <taxon>Pleocyemata</taxon>
        <taxon>Brachyura</taxon>
        <taxon>Eubrachyura</taxon>
        <taxon>Portunoidea</taxon>
        <taxon>Portunidae</taxon>
        <taxon>Portuninae</taxon>
        <taxon>Portunus</taxon>
    </lineage>
</organism>
<keyword evidence="1" id="KW-0472">Membrane</keyword>
<keyword evidence="1" id="KW-1133">Transmembrane helix</keyword>
<dbReference type="AlphaFoldDB" id="A0A5B7CVL1"/>
<sequence length="99" mass="10756">MTSHPIRKGTVFIVHSIRRSSGIGHVRKLYPSSGGQVSPVPCSPRGFVGFIRAFLNLAQSLLLVACVAAGFDFRLHKAITKGPHPRTARRLSSTTFSKL</sequence>
<gene>
    <name evidence="2" type="ORF">E2C01_006155</name>
</gene>
<dbReference type="Proteomes" id="UP000324222">
    <property type="component" value="Unassembled WGS sequence"/>
</dbReference>
<accession>A0A5B7CVL1</accession>
<evidence type="ECO:0000256" key="1">
    <source>
        <dbReference type="SAM" id="Phobius"/>
    </source>
</evidence>
<name>A0A5B7CVL1_PORTR</name>
<keyword evidence="3" id="KW-1185">Reference proteome</keyword>
<evidence type="ECO:0000313" key="3">
    <source>
        <dbReference type="Proteomes" id="UP000324222"/>
    </source>
</evidence>
<evidence type="ECO:0000313" key="2">
    <source>
        <dbReference type="EMBL" id="MPC13420.1"/>
    </source>
</evidence>
<keyword evidence="1" id="KW-0812">Transmembrane</keyword>
<feature type="transmembrane region" description="Helical" evidence="1">
    <location>
        <begin position="50"/>
        <end position="71"/>
    </location>
</feature>
<dbReference type="EMBL" id="VSRR010000280">
    <property type="protein sequence ID" value="MPC13420.1"/>
    <property type="molecule type" value="Genomic_DNA"/>
</dbReference>
<protein>
    <submittedName>
        <fullName evidence="2">Uncharacterized protein</fullName>
    </submittedName>
</protein>
<proteinExistence type="predicted"/>